<evidence type="ECO:0000256" key="1">
    <source>
        <dbReference type="SAM" id="Phobius"/>
    </source>
</evidence>
<keyword evidence="1" id="KW-1133">Transmembrane helix</keyword>
<gene>
    <name evidence="2" type="ORF">SAMN05216552_10022</name>
</gene>
<keyword evidence="3" id="KW-1185">Reference proteome</keyword>
<dbReference type="STRING" id="1035707.SAMN05216552_10022"/>
<feature type="transmembrane region" description="Helical" evidence="1">
    <location>
        <begin position="25"/>
        <end position="43"/>
    </location>
</feature>
<dbReference type="RefSeq" id="WP_093553040.1">
    <property type="nucleotide sequence ID" value="NZ_FPBO01000002.1"/>
</dbReference>
<feature type="transmembrane region" description="Helical" evidence="1">
    <location>
        <begin position="55"/>
        <end position="72"/>
    </location>
</feature>
<feature type="transmembrane region" description="Helical" evidence="1">
    <location>
        <begin position="130"/>
        <end position="154"/>
    </location>
</feature>
<organism evidence="2 3">
    <name type="scientific">Pseudoduganella namucuonensis</name>
    <dbReference type="NCBI Taxonomy" id="1035707"/>
    <lineage>
        <taxon>Bacteria</taxon>
        <taxon>Pseudomonadati</taxon>
        <taxon>Pseudomonadota</taxon>
        <taxon>Betaproteobacteria</taxon>
        <taxon>Burkholderiales</taxon>
        <taxon>Oxalobacteraceae</taxon>
        <taxon>Telluria group</taxon>
        <taxon>Pseudoduganella</taxon>
    </lineage>
</organism>
<name>A0A1I7FFI4_9BURK</name>
<protein>
    <submittedName>
        <fullName evidence="2">Uncharacterized protein</fullName>
    </submittedName>
</protein>
<reference evidence="3" key="1">
    <citation type="submission" date="2016-10" db="EMBL/GenBank/DDBJ databases">
        <authorList>
            <person name="Varghese N."/>
            <person name="Submissions S."/>
        </authorList>
    </citation>
    <scope>NUCLEOTIDE SEQUENCE [LARGE SCALE GENOMIC DNA]</scope>
    <source>
        <strain evidence="3">CGMCC 1.11014</strain>
    </source>
</reference>
<sequence>MTEHLLRPSLANTRTAAALYSPRSSFLLGFFMGPLPLILYSALNSIRLKRAVDMVAYAIALAVFSALVYTSFMDQRPAALVWINAQLGEGTSMRGAARILAIVLWGCFYLMHRKEHRSADLFGERPSPWIAAIGCAVAGSGLLYGISFLFITFLQK</sequence>
<dbReference type="AlphaFoldDB" id="A0A1I7FFI4"/>
<proteinExistence type="predicted"/>
<keyword evidence="1" id="KW-0812">Transmembrane</keyword>
<accession>A0A1I7FFI4</accession>
<evidence type="ECO:0000313" key="3">
    <source>
        <dbReference type="Proteomes" id="UP000199391"/>
    </source>
</evidence>
<evidence type="ECO:0000313" key="2">
    <source>
        <dbReference type="EMBL" id="SFU34937.1"/>
    </source>
</evidence>
<dbReference type="EMBL" id="FPBO01000002">
    <property type="protein sequence ID" value="SFU34937.1"/>
    <property type="molecule type" value="Genomic_DNA"/>
</dbReference>
<keyword evidence="1" id="KW-0472">Membrane</keyword>
<dbReference type="Proteomes" id="UP000199391">
    <property type="component" value="Unassembled WGS sequence"/>
</dbReference>